<gene>
    <name evidence="3" type="ORF">SEMRO_741_G195680.1</name>
</gene>
<accession>A0A9N8ECE1</accession>
<comment type="caution">
    <text evidence="3">The sequence shown here is derived from an EMBL/GenBank/DDBJ whole genome shotgun (WGS) entry which is preliminary data.</text>
</comment>
<feature type="region of interest" description="Disordered" evidence="1">
    <location>
        <begin position="1"/>
        <end position="48"/>
    </location>
</feature>
<keyword evidence="2" id="KW-1133">Transmembrane helix</keyword>
<sequence length="383" mass="44122">MAKSNSNNMRQRKQQRASERAAVDHSNKDEDDKVHKRKSSAARKSKTSGFPAGMKLIVAMLLVLVVFLVLALVIEHGEEEEEDSTSRRAQETASHQQSHHDHDGPLTQVSKNYRVVKTLPHDPKAFTQGLTFRPDNSTILYESTGMYNDSVIRVLDLNNNAQILQEIKLDEKYFGEGLSYFEYPPNTKAKHHHNKGLVHFTWKELTGFVFDVDTLETLQEFAFTTTTNEGWGIIHVPNNPNYDFIVSDGSANLHFWDKDYKECQPPLEVTYLTQDMLNQQQMTKPRGMRFLNELEWDPTTNTILANIWYQDYIARINPTTGFIEMLYDLRGLYPYRPPGTDVFNGIALHPVDGQLWVTGKYWHQLYQIELDVDPEAEEAEMPL</sequence>
<feature type="transmembrane region" description="Helical" evidence="2">
    <location>
        <begin position="53"/>
        <end position="74"/>
    </location>
</feature>
<feature type="compositionally biased region" description="Basic and acidic residues" evidence="1">
    <location>
        <begin position="16"/>
        <end position="34"/>
    </location>
</feature>
<dbReference type="PANTHER" id="PTHR31270">
    <property type="entry name" value="GLUTAMINYL-PEPTIDE CYCLOTRANSFERASE"/>
    <property type="match status" value="1"/>
</dbReference>
<dbReference type="Pfam" id="PF05096">
    <property type="entry name" value="Glu_cyclase_2"/>
    <property type="match status" value="1"/>
</dbReference>
<dbReference type="Proteomes" id="UP001153069">
    <property type="component" value="Unassembled WGS sequence"/>
</dbReference>
<evidence type="ECO:0000313" key="3">
    <source>
        <dbReference type="EMBL" id="CAB9515824.1"/>
    </source>
</evidence>
<feature type="region of interest" description="Disordered" evidence="1">
    <location>
        <begin position="79"/>
        <end position="108"/>
    </location>
</feature>
<dbReference type="InterPro" id="IPR007788">
    <property type="entry name" value="QCT"/>
</dbReference>
<keyword evidence="4" id="KW-1185">Reference proteome</keyword>
<proteinExistence type="predicted"/>
<evidence type="ECO:0000313" key="4">
    <source>
        <dbReference type="Proteomes" id="UP001153069"/>
    </source>
</evidence>
<dbReference type="PANTHER" id="PTHR31270:SF1">
    <property type="entry name" value="GLUTAMINYL-PEPTIDE CYCLOTRANSFERASE"/>
    <property type="match status" value="1"/>
</dbReference>
<dbReference type="EMBL" id="CAICTM010000740">
    <property type="protein sequence ID" value="CAB9515824.1"/>
    <property type="molecule type" value="Genomic_DNA"/>
</dbReference>
<organism evidence="3 4">
    <name type="scientific">Seminavis robusta</name>
    <dbReference type="NCBI Taxonomy" id="568900"/>
    <lineage>
        <taxon>Eukaryota</taxon>
        <taxon>Sar</taxon>
        <taxon>Stramenopiles</taxon>
        <taxon>Ochrophyta</taxon>
        <taxon>Bacillariophyta</taxon>
        <taxon>Bacillariophyceae</taxon>
        <taxon>Bacillariophycidae</taxon>
        <taxon>Naviculales</taxon>
        <taxon>Naviculaceae</taxon>
        <taxon>Seminavis</taxon>
    </lineage>
</organism>
<protein>
    <submittedName>
        <fullName evidence="3">Glutamine cyclotransferase</fullName>
    </submittedName>
</protein>
<keyword evidence="2" id="KW-0472">Membrane</keyword>
<reference evidence="3" key="1">
    <citation type="submission" date="2020-06" db="EMBL/GenBank/DDBJ databases">
        <authorList>
            <consortium name="Plant Systems Biology data submission"/>
        </authorList>
    </citation>
    <scope>NUCLEOTIDE SEQUENCE</scope>
    <source>
        <strain evidence="3">D6</strain>
    </source>
</reference>
<dbReference type="SUPFAM" id="SSF75011">
    <property type="entry name" value="3-carboxy-cis,cis-mucoante lactonizing enzyme"/>
    <property type="match status" value="1"/>
</dbReference>
<evidence type="ECO:0000256" key="1">
    <source>
        <dbReference type="SAM" id="MobiDB-lite"/>
    </source>
</evidence>
<dbReference type="GO" id="GO:0016603">
    <property type="term" value="F:glutaminyl-peptide cyclotransferase activity"/>
    <property type="evidence" value="ECO:0007669"/>
    <property type="project" value="InterPro"/>
</dbReference>
<dbReference type="OrthoDB" id="409395at2759"/>
<name>A0A9N8ECE1_9STRA</name>
<keyword evidence="2" id="KW-0812">Transmembrane</keyword>
<evidence type="ECO:0000256" key="2">
    <source>
        <dbReference type="SAM" id="Phobius"/>
    </source>
</evidence>
<dbReference type="AlphaFoldDB" id="A0A9N8ECE1"/>
<feature type="compositionally biased region" description="Basic residues" evidence="1">
    <location>
        <begin position="35"/>
        <end position="46"/>
    </location>
</feature>